<proteinExistence type="inferred from homology"/>
<dbReference type="InterPro" id="IPR040764">
    <property type="entry name" value="CvfB_WH"/>
</dbReference>
<feature type="domain" description="S1 motif" evidence="2">
    <location>
        <begin position="147"/>
        <end position="208"/>
    </location>
</feature>
<dbReference type="EMBL" id="JXSU01000007">
    <property type="protein sequence ID" value="KIS23712.1"/>
    <property type="molecule type" value="Genomic_DNA"/>
</dbReference>
<evidence type="ECO:0000313" key="3">
    <source>
        <dbReference type="EMBL" id="KIS23712.1"/>
    </source>
</evidence>
<dbReference type="Gene3D" id="2.40.50.140">
    <property type="entry name" value="Nucleic acid-binding proteins"/>
    <property type="match status" value="2"/>
</dbReference>
<gene>
    <name evidence="3" type="ORF">N495_08930</name>
</gene>
<dbReference type="Pfam" id="PF21543">
    <property type="entry name" value="CvfB_2nd"/>
    <property type="match status" value="1"/>
</dbReference>
<dbReference type="HOGENOM" id="CLU_064885_0_1_9"/>
<dbReference type="Proteomes" id="UP000032250">
    <property type="component" value="Unassembled WGS sequence"/>
</dbReference>
<dbReference type="InterPro" id="IPR039566">
    <property type="entry name" value="CvfB_S1_st"/>
</dbReference>
<reference evidence="3 4" key="1">
    <citation type="submission" date="2014-06" db="EMBL/GenBank/DDBJ databases">
        <title>Genome characterization of distinct group I Clostridium botulinum lineages.</title>
        <authorList>
            <person name="Giordani F."/>
            <person name="Anselmo A."/>
            <person name="Fillo S."/>
            <person name="Palozzi A.M."/>
            <person name="Fortunato A."/>
            <person name="Gentile B."/>
            <person name="Ciammaruconi A."/>
            <person name="Anniballi F."/>
            <person name="De Medici D."/>
            <person name="Lista F."/>
        </authorList>
    </citation>
    <scope>NUCLEOTIDE SEQUENCE [LARGE SCALE GENOMIC DNA]</scope>
    <source>
        <strain evidence="3 4">B2 450</strain>
    </source>
</reference>
<dbReference type="Pfam" id="PF17783">
    <property type="entry name" value="WHD_CvfB"/>
    <property type="match status" value="1"/>
</dbReference>
<dbReference type="Gene3D" id="1.10.10.10">
    <property type="entry name" value="Winged helix-like DNA-binding domain superfamily/Winged helix DNA-binding domain"/>
    <property type="match status" value="1"/>
</dbReference>
<dbReference type="Pfam" id="PF13509">
    <property type="entry name" value="S1_2"/>
    <property type="match status" value="2"/>
</dbReference>
<dbReference type="SUPFAM" id="SSF50249">
    <property type="entry name" value="Nucleic acid-binding proteins"/>
    <property type="match status" value="1"/>
</dbReference>
<dbReference type="GO" id="GO:0003676">
    <property type="term" value="F:nucleic acid binding"/>
    <property type="evidence" value="ECO:0007669"/>
    <property type="project" value="InterPro"/>
</dbReference>
<dbReference type="InterPro" id="IPR048587">
    <property type="entry name" value="CvfB_S1_3rd"/>
</dbReference>
<dbReference type="InterPro" id="IPR012340">
    <property type="entry name" value="NA-bd_OB-fold"/>
</dbReference>
<dbReference type="PIRSF" id="PIRSF012524">
    <property type="entry name" value="YitL_S1"/>
    <property type="match status" value="1"/>
</dbReference>
<comment type="similarity">
    <text evidence="1">Belongs to the CvfB family.</text>
</comment>
<sequence>MIKLGEIQKLEIIREAPMGVYLNSKEDKSENDILLPGKQVPKDAKIGDEVEVFVYRDSEDRMIATINRPKITIGEIAPLKVIEKTKMGAFLDWGLERDLFLPFKEQTYGIQEGMECLVYLYIDKSDRLCASMNVYRVLSTESPYKEDDEVKGFIYDIKREIGAFVAVDDEYHGLIPKNELYGKFRYGDIVEARVTKVKEDGKLDLSIRKKAYKQMDEDVDTILEKLNSNGGKLYLNDNSDPRAIKELLNMSKNAFKRAVGRLLKEGKIEFIEKGIKLK</sequence>
<dbReference type="SMART" id="SM00316">
    <property type="entry name" value="S1"/>
    <property type="match status" value="3"/>
</dbReference>
<dbReference type="RefSeq" id="WP_003486067.1">
    <property type="nucleotide sequence ID" value="NZ_JXSU01000007.1"/>
</dbReference>
<dbReference type="PATRIC" id="fig|1379739.3.peg.2141"/>
<organism evidence="3 4">
    <name type="scientific">Clostridium botulinum B2 450</name>
    <dbReference type="NCBI Taxonomy" id="1379739"/>
    <lineage>
        <taxon>Bacteria</taxon>
        <taxon>Bacillati</taxon>
        <taxon>Bacillota</taxon>
        <taxon>Clostridia</taxon>
        <taxon>Eubacteriales</taxon>
        <taxon>Clostridiaceae</taxon>
        <taxon>Clostridium</taxon>
    </lineage>
</organism>
<evidence type="ECO:0000313" key="4">
    <source>
        <dbReference type="Proteomes" id="UP000032250"/>
    </source>
</evidence>
<accession>A0A0D1BVD5</accession>
<protein>
    <submittedName>
        <fullName evidence="3">RNA-binding protein</fullName>
    </submittedName>
</protein>
<dbReference type="OrthoDB" id="9801597at2"/>
<dbReference type="PROSITE" id="PS50126">
    <property type="entry name" value="S1"/>
    <property type="match status" value="1"/>
</dbReference>
<dbReference type="AlphaFoldDB" id="A0A0D1BVD5"/>
<dbReference type="InterPro" id="IPR036388">
    <property type="entry name" value="WH-like_DNA-bd_sf"/>
</dbReference>
<name>A0A0D1BVD5_CLOBO</name>
<dbReference type="InterPro" id="IPR014464">
    <property type="entry name" value="CvfB_fam"/>
</dbReference>
<evidence type="ECO:0000256" key="1">
    <source>
        <dbReference type="PIRNR" id="PIRNR012524"/>
    </source>
</evidence>
<evidence type="ECO:0000259" key="2">
    <source>
        <dbReference type="PROSITE" id="PS50126"/>
    </source>
</evidence>
<dbReference type="PANTHER" id="PTHR37296">
    <property type="entry name" value="CONSERVED VIRULENCE FACTOR B"/>
    <property type="match status" value="1"/>
</dbReference>
<dbReference type="InterPro" id="IPR003029">
    <property type="entry name" value="S1_domain"/>
</dbReference>
<comment type="caution">
    <text evidence="3">The sequence shown here is derived from an EMBL/GenBank/DDBJ whole genome shotgun (WGS) entry which is preliminary data.</text>
</comment>
<dbReference type="PANTHER" id="PTHR37296:SF1">
    <property type="entry name" value="CONSERVED VIRULENCE FACTOR B"/>
    <property type="match status" value="1"/>
</dbReference>